<organism evidence="1 2">
    <name type="scientific">Datura yellow vein nucleorhabdovirus</name>
    <dbReference type="NCBI Taxonomy" id="195059"/>
    <lineage>
        <taxon>Viruses</taxon>
        <taxon>Riboviria</taxon>
        <taxon>Orthornavirae</taxon>
        <taxon>Negarnaviricota</taxon>
        <taxon>Haploviricotina</taxon>
        <taxon>Monjiviricetes</taxon>
        <taxon>Mononegavirales</taxon>
        <taxon>Rhabdoviridae</taxon>
        <taxon>Betarhabdovirinae</taxon>
        <taxon>Betanucleorhabdovirus</taxon>
        <taxon>Betanucleorhabdovirus daturae</taxon>
    </lineage>
</organism>
<evidence type="ECO:0000313" key="2">
    <source>
        <dbReference type="Proteomes" id="UP000138996"/>
    </source>
</evidence>
<evidence type="ECO:0000313" key="1">
    <source>
        <dbReference type="EMBL" id="AKH61403.1"/>
    </source>
</evidence>
<dbReference type="GeneID" id="26122640"/>
<protein>
    <submittedName>
        <fullName evidence="1">Putative cell-to-cell movement protein</fullName>
    </submittedName>
</protein>
<keyword evidence="2" id="KW-1185">Reference proteome</keyword>
<dbReference type="KEGG" id="vg:26122640"/>
<name>A0A0F7LGV9_9RHAB</name>
<sequence>MNKGKGKSPADLVTPRPSKFTAYNSVLVTGSPANVKIEKKNFVFSTQMMLTLQSYLWMKAQELRISQIVARWCPRVEPGNLSNINISVEYYLGEECDDINADDTVISIRGRISEQLSVIVFPTVTIIKAAEHALFIPWSITAETDDVSQDEHAVVLGELQVWCKVEMTGLSLKPKSRHPLYRPNVVLWSNVHYPYYVPFYIERKVRGIGCVLWRDTENYKRFMSDIGKHFDGRTITDKDILPLMQTMSLADSSEFHRMTEHCHANRGGLCTCGESVMGFLSSVLMNNNGRCLNHGVEFDSAAHSILTGKVKQVATMNSLKF</sequence>
<gene>
    <name evidence="1" type="primary">P3</name>
</gene>
<reference evidence="1 2" key="1">
    <citation type="journal article" date="2015" name="Virus Res.">
        <title>Complete genome sequence and intracellular protein localization of Datura yellow vein nucleorhabdovirus.</title>
        <authorList>
            <person name="Dietzgen R.G."/>
            <person name="Innes D.J."/>
            <person name="Bejerman N."/>
        </authorList>
    </citation>
    <scope>NUCLEOTIDE SEQUENCE [LARGE SCALE GENOMIC DNA]</scope>
</reference>
<accession>A0A0F7LGV9</accession>
<dbReference type="RefSeq" id="YP_009176974.1">
    <property type="nucleotide sequence ID" value="NC_028231.1"/>
</dbReference>
<dbReference type="OrthoDB" id="33725at10239"/>
<dbReference type="EMBL" id="KM823531">
    <property type="protein sequence ID" value="AKH61403.1"/>
    <property type="molecule type" value="Viral_cRNA"/>
</dbReference>
<proteinExistence type="predicted"/>
<dbReference type="Proteomes" id="UP000138996">
    <property type="component" value="Segment"/>
</dbReference>